<dbReference type="InterPro" id="IPR047662">
    <property type="entry name" value="SemiSWEET"/>
</dbReference>
<dbReference type="Gene3D" id="1.20.1280.290">
    <property type="match status" value="1"/>
</dbReference>
<keyword evidence="4 5" id="KW-0472">Membrane</keyword>
<reference evidence="6" key="1">
    <citation type="submission" date="2020-04" db="EMBL/GenBank/DDBJ databases">
        <authorList>
            <person name="Zhang T."/>
        </authorList>
    </citation>
    <scope>NUCLEOTIDE SEQUENCE</scope>
    <source>
        <strain evidence="6">HKST-UBA02</strain>
    </source>
</reference>
<dbReference type="NCBIfam" id="NF037968">
    <property type="entry name" value="SemiSWEET_2"/>
    <property type="match status" value="1"/>
</dbReference>
<name>A0A956N8V0_UNCEI</name>
<gene>
    <name evidence="6" type="ORF">KDA27_03490</name>
</gene>
<organism evidence="6 7">
    <name type="scientific">Eiseniibacteriota bacterium</name>
    <dbReference type="NCBI Taxonomy" id="2212470"/>
    <lineage>
        <taxon>Bacteria</taxon>
        <taxon>Candidatus Eiseniibacteriota</taxon>
    </lineage>
</organism>
<dbReference type="AlphaFoldDB" id="A0A956N8V0"/>
<protein>
    <submittedName>
        <fullName evidence="6">SemiSWEET transporter</fullName>
    </submittedName>
</protein>
<feature type="transmembrane region" description="Helical" evidence="5">
    <location>
        <begin position="62"/>
        <end position="81"/>
    </location>
</feature>
<reference evidence="6" key="2">
    <citation type="journal article" date="2021" name="Microbiome">
        <title>Successional dynamics and alternative stable states in a saline activated sludge microbial community over 9 years.</title>
        <authorList>
            <person name="Wang Y."/>
            <person name="Ye J."/>
            <person name="Ju F."/>
            <person name="Liu L."/>
            <person name="Boyd J.A."/>
            <person name="Deng Y."/>
            <person name="Parks D.H."/>
            <person name="Jiang X."/>
            <person name="Yin X."/>
            <person name="Woodcroft B.J."/>
            <person name="Tyson G.W."/>
            <person name="Hugenholtz P."/>
            <person name="Polz M.F."/>
            <person name="Zhang T."/>
        </authorList>
    </citation>
    <scope>NUCLEOTIDE SEQUENCE</scope>
    <source>
        <strain evidence="6">HKST-UBA02</strain>
    </source>
</reference>
<dbReference type="Pfam" id="PF04193">
    <property type="entry name" value="PQ-loop"/>
    <property type="match status" value="1"/>
</dbReference>
<comment type="caution">
    <text evidence="6">The sequence shown here is derived from an EMBL/GenBank/DDBJ whole genome shotgun (WGS) entry which is preliminary data.</text>
</comment>
<dbReference type="GO" id="GO:0016020">
    <property type="term" value="C:membrane"/>
    <property type="evidence" value="ECO:0007669"/>
    <property type="project" value="UniProtKB-SubCell"/>
</dbReference>
<proteinExistence type="predicted"/>
<feature type="transmembrane region" description="Helical" evidence="5">
    <location>
        <begin position="36"/>
        <end position="56"/>
    </location>
</feature>
<evidence type="ECO:0000256" key="3">
    <source>
        <dbReference type="ARBA" id="ARBA00022989"/>
    </source>
</evidence>
<sequence length="93" mass="10385">MQTIDLIGSIAGALTTFAFLPQVIQTWRTRSAGDLSIAWLATFSAGVLLWAAYGFVLRSWPIIATNVLTLMLVSSLTVIKVREMETWRTGRRR</sequence>
<feature type="transmembrane region" description="Helical" evidence="5">
    <location>
        <begin position="6"/>
        <end position="24"/>
    </location>
</feature>
<dbReference type="EMBL" id="JAGQHS010000010">
    <property type="protein sequence ID" value="MCA9754840.1"/>
    <property type="molecule type" value="Genomic_DNA"/>
</dbReference>
<evidence type="ECO:0000256" key="1">
    <source>
        <dbReference type="ARBA" id="ARBA00004141"/>
    </source>
</evidence>
<accession>A0A956N8V0</accession>
<evidence type="ECO:0000256" key="2">
    <source>
        <dbReference type="ARBA" id="ARBA00022692"/>
    </source>
</evidence>
<keyword evidence="2 5" id="KW-0812">Transmembrane</keyword>
<dbReference type="Proteomes" id="UP000739538">
    <property type="component" value="Unassembled WGS sequence"/>
</dbReference>
<dbReference type="GO" id="GO:0051119">
    <property type="term" value="F:sugar transmembrane transporter activity"/>
    <property type="evidence" value="ECO:0007669"/>
    <property type="project" value="InterPro"/>
</dbReference>
<keyword evidence="3 5" id="KW-1133">Transmembrane helix</keyword>
<evidence type="ECO:0000256" key="4">
    <source>
        <dbReference type="ARBA" id="ARBA00023136"/>
    </source>
</evidence>
<evidence type="ECO:0000256" key="5">
    <source>
        <dbReference type="SAM" id="Phobius"/>
    </source>
</evidence>
<comment type="subcellular location">
    <subcellularLocation>
        <location evidence="1">Membrane</location>
        <topology evidence="1">Multi-pass membrane protein</topology>
    </subcellularLocation>
</comment>
<evidence type="ECO:0000313" key="7">
    <source>
        <dbReference type="Proteomes" id="UP000739538"/>
    </source>
</evidence>
<evidence type="ECO:0000313" key="6">
    <source>
        <dbReference type="EMBL" id="MCA9754840.1"/>
    </source>
</evidence>
<dbReference type="InterPro" id="IPR006603">
    <property type="entry name" value="PQ-loop_rpt"/>
</dbReference>